<keyword evidence="1" id="KW-0732">Signal</keyword>
<organism evidence="2 3">
    <name type="scientific">Rhodoferax saidenbachensis</name>
    <dbReference type="NCBI Taxonomy" id="1484693"/>
    <lineage>
        <taxon>Bacteria</taxon>
        <taxon>Pseudomonadati</taxon>
        <taxon>Pseudomonadota</taxon>
        <taxon>Betaproteobacteria</taxon>
        <taxon>Burkholderiales</taxon>
        <taxon>Comamonadaceae</taxon>
        <taxon>Rhodoferax</taxon>
    </lineage>
</organism>
<evidence type="ECO:0000313" key="2">
    <source>
        <dbReference type="EMBL" id="APW41550.1"/>
    </source>
</evidence>
<evidence type="ECO:0000256" key="1">
    <source>
        <dbReference type="SAM" id="SignalP"/>
    </source>
</evidence>
<feature type="chain" id="PRO_5010300821" evidence="1">
    <location>
        <begin position="20"/>
        <end position="323"/>
    </location>
</feature>
<dbReference type="AlphaFoldDB" id="A0A1P8K6A5"/>
<feature type="signal peptide" evidence="1">
    <location>
        <begin position="1"/>
        <end position="19"/>
    </location>
</feature>
<dbReference type="Proteomes" id="UP000186110">
    <property type="component" value="Chromosome"/>
</dbReference>
<dbReference type="RefSeq" id="WP_037248243.1">
    <property type="nucleotide sequence ID" value="NZ_CP019239.1"/>
</dbReference>
<evidence type="ECO:0000313" key="3">
    <source>
        <dbReference type="Proteomes" id="UP000186110"/>
    </source>
</evidence>
<dbReference type="EMBL" id="CP019239">
    <property type="protein sequence ID" value="APW41550.1"/>
    <property type="molecule type" value="Genomic_DNA"/>
</dbReference>
<dbReference type="STRING" id="1484693.RS694_02615"/>
<keyword evidence="3" id="KW-1185">Reference proteome</keyword>
<proteinExistence type="predicted"/>
<protein>
    <submittedName>
        <fullName evidence="2">Uncharacterized protein</fullName>
    </submittedName>
</protein>
<accession>A0A1P8K6A5</accession>
<gene>
    <name evidence="2" type="ORF">RS694_02615</name>
</gene>
<sequence length="323" mass="34937">MKHWCIAAVLALNLTQGMAGELFPDGKLRPILLGDAIPAAETMGGYPIFAGDGKWTFVRGSDSTSSRGTKLASLQMSQFESGVLFATQIVDVAVSTGDGAFWNGSPCTPTGHLVMRNKGFGREDHCLTIDPVSHAVGPTMVTMLSIKLTNTGSTSRLYNITLLLNPDLLGIRSTGVGDWTPETLKAQPRKQAFMDKLTAWAESLQAASIKAMDYSKPQDVFAQIPSFRTLLPVSAANADQKYSIGFLSGLEDLKWRPNFKAIAYSQLGDYRTTWKSAWNYPSQPEADKKALDNCESGRPAAAPPCKLFTLEEQTAVVAPEAKP</sequence>
<dbReference type="KEGG" id="rsb:RS694_02615"/>
<name>A0A1P8K6A5_9BURK</name>
<reference evidence="2 3" key="1">
    <citation type="submission" date="2017-01" db="EMBL/GenBank/DDBJ databases">
        <authorList>
            <person name="Mah S.A."/>
            <person name="Swanson W.J."/>
            <person name="Moy G.W."/>
            <person name="Vacquier V.D."/>
        </authorList>
    </citation>
    <scope>NUCLEOTIDE SEQUENCE [LARGE SCALE GENOMIC DNA]</scope>
    <source>
        <strain evidence="2 3">DSM 22694</strain>
    </source>
</reference>